<name>A0A6J8BM64_MYTCO</name>
<proteinExistence type="predicted"/>
<sequence>MNDDDRLGLRNLTFKDGIIALSAFSAYSIAIKFLSHINKQKETDFDILLDKAETDHDEHGTDIKCNLDACEKLEVISKDGDLRDFRNVLALFFPNWKGADKIQVNSISQIKPGDHIVYERVITGETNLYDHHAIVGEVFPEKGIYTAYEQSTPPNKDELKATGKASIREIEKRFDTKSLYKINHGRTGISNDEVKKMAHFICHHATQIDFIKKYN</sequence>
<dbReference type="OrthoDB" id="6160534at2759"/>
<dbReference type="AlphaFoldDB" id="A0A6J8BM64"/>
<dbReference type="Proteomes" id="UP000507470">
    <property type="component" value="Unassembled WGS sequence"/>
</dbReference>
<gene>
    <name evidence="1" type="ORF">MCOR_20319</name>
</gene>
<evidence type="ECO:0000313" key="2">
    <source>
        <dbReference type="Proteomes" id="UP000507470"/>
    </source>
</evidence>
<dbReference type="EMBL" id="CACVKT020003630">
    <property type="protein sequence ID" value="CAC5384706.1"/>
    <property type="molecule type" value="Genomic_DNA"/>
</dbReference>
<evidence type="ECO:0000313" key="1">
    <source>
        <dbReference type="EMBL" id="CAC5384706.1"/>
    </source>
</evidence>
<keyword evidence="2" id="KW-1185">Reference proteome</keyword>
<organism evidence="1 2">
    <name type="scientific">Mytilus coruscus</name>
    <name type="common">Sea mussel</name>
    <dbReference type="NCBI Taxonomy" id="42192"/>
    <lineage>
        <taxon>Eukaryota</taxon>
        <taxon>Metazoa</taxon>
        <taxon>Spiralia</taxon>
        <taxon>Lophotrochozoa</taxon>
        <taxon>Mollusca</taxon>
        <taxon>Bivalvia</taxon>
        <taxon>Autobranchia</taxon>
        <taxon>Pteriomorphia</taxon>
        <taxon>Mytilida</taxon>
        <taxon>Mytiloidea</taxon>
        <taxon>Mytilidae</taxon>
        <taxon>Mytilinae</taxon>
        <taxon>Mytilus</taxon>
    </lineage>
</organism>
<accession>A0A6J8BM64</accession>
<protein>
    <submittedName>
        <fullName evidence="1">Uncharacterized protein</fullName>
    </submittedName>
</protein>
<reference evidence="1 2" key="1">
    <citation type="submission" date="2020-06" db="EMBL/GenBank/DDBJ databases">
        <authorList>
            <person name="Li R."/>
            <person name="Bekaert M."/>
        </authorList>
    </citation>
    <scope>NUCLEOTIDE SEQUENCE [LARGE SCALE GENOMIC DNA]</scope>
    <source>
        <strain evidence="2">wild</strain>
    </source>
</reference>